<organism evidence="1 2">
    <name type="scientific">Planctopirus limnophila (strain ATCC 43296 / DSM 3776 / IFAM 1008 / Mu 290)</name>
    <name type="common">Planctomyces limnophilus</name>
    <dbReference type="NCBI Taxonomy" id="521674"/>
    <lineage>
        <taxon>Bacteria</taxon>
        <taxon>Pseudomonadati</taxon>
        <taxon>Planctomycetota</taxon>
        <taxon>Planctomycetia</taxon>
        <taxon>Planctomycetales</taxon>
        <taxon>Planctomycetaceae</taxon>
        <taxon>Planctopirus</taxon>
    </lineage>
</organism>
<evidence type="ECO:0000313" key="1">
    <source>
        <dbReference type="EMBL" id="ADG66514.1"/>
    </source>
</evidence>
<dbReference type="STRING" id="521674.Plim_0667"/>
<dbReference type="HOGENOM" id="CLU_3187123_0_0_0"/>
<evidence type="ECO:0000313" key="2">
    <source>
        <dbReference type="Proteomes" id="UP000002220"/>
    </source>
</evidence>
<protein>
    <submittedName>
        <fullName evidence="1">Uncharacterized protein</fullName>
    </submittedName>
</protein>
<sequence length="46" mass="5243">MSGVDIKCDLKANHFKSYLNFWVDIAGAKTHQLYRFPYSTALFGMG</sequence>
<dbReference type="Proteomes" id="UP000002220">
    <property type="component" value="Chromosome"/>
</dbReference>
<proteinExistence type="predicted"/>
<name>D5SR46_PLAL2</name>
<dbReference type="EMBL" id="CP001744">
    <property type="protein sequence ID" value="ADG66514.1"/>
    <property type="molecule type" value="Genomic_DNA"/>
</dbReference>
<keyword evidence="2" id="KW-1185">Reference proteome</keyword>
<dbReference type="AlphaFoldDB" id="D5SR46"/>
<accession>D5SR46</accession>
<dbReference type="KEGG" id="plm:Plim_0667"/>
<reference evidence="1 2" key="1">
    <citation type="journal article" date="2010" name="Stand. Genomic Sci.">
        <title>Complete genome sequence of Planctomyces limnophilus type strain (Mu 290).</title>
        <authorList>
            <person name="Labutti K."/>
            <person name="Sikorski J."/>
            <person name="Schneider S."/>
            <person name="Nolan M."/>
            <person name="Lucas S."/>
            <person name="Glavina Del Rio T."/>
            <person name="Tice H."/>
            <person name="Cheng J.F."/>
            <person name="Goodwin L."/>
            <person name="Pitluck S."/>
            <person name="Liolios K."/>
            <person name="Ivanova N."/>
            <person name="Mavromatis K."/>
            <person name="Mikhailova N."/>
            <person name="Pati A."/>
            <person name="Chen A."/>
            <person name="Palaniappan K."/>
            <person name="Land M."/>
            <person name="Hauser L."/>
            <person name="Chang Y.J."/>
            <person name="Jeffries C.D."/>
            <person name="Tindall B.J."/>
            <person name="Rohde M."/>
            <person name="Goker M."/>
            <person name="Woyke T."/>
            <person name="Bristow J."/>
            <person name="Eisen J.A."/>
            <person name="Markowitz V."/>
            <person name="Hugenholtz P."/>
            <person name="Kyrpides N.C."/>
            <person name="Klenk H.P."/>
            <person name="Lapidus A."/>
        </authorList>
    </citation>
    <scope>NUCLEOTIDE SEQUENCE [LARGE SCALE GENOMIC DNA]</scope>
    <source>
        <strain evidence="2">ATCC 43296 / DSM 3776 / IFAM 1008 / Mu 290</strain>
    </source>
</reference>
<gene>
    <name evidence="1" type="ordered locus">Plim_0667</name>
</gene>